<dbReference type="Proteomes" id="UP000233556">
    <property type="component" value="Unassembled WGS sequence"/>
</dbReference>
<evidence type="ECO:0000313" key="3">
    <source>
        <dbReference type="Proteomes" id="UP000233556"/>
    </source>
</evidence>
<keyword evidence="3" id="KW-1185">Reference proteome</keyword>
<protein>
    <submittedName>
        <fullName evidence="2">Uncharacterized protein</fullName>
    </submittedName>
</protein>
<feature type="region of interest" description="Disordered" evidence="1">
    <location>
        <begin position="42"/>
        <end position="72"/>
    </location>
</feature>
<evidence type="ECO:0000313" key="2">
    <source>
        <dbReference type="EMBL" id="PKU47092.1"/>
    </source>
</evidence>
<reference evidence="3" key="1">
    <citation type="submission" date="2017-11" db="EMBL/GenBank/DDBJ databases">
        <authorList>
            <person name="Lima N.C."/>
            <person name="Parody-Merino A.M."/>
            <person name="Battley P.F."/>
            <person name="Fidler A.E."/>
            <person name="Prosdocimi F."/>
        </authorList>
    </citation>
    <scope>NUCLEOTIDE SEQUENCE [LARGE SCALE GENOMIC DNA]</scope>
</reference>
<reference evidence="3" key="2">
    <citation type="submission" date="2017-12" db="EMBL/GenBank/DDBJ databases">
        <title>Genome sequence of the Bar-tailed Godwit (Limosa lapponica baueri).</title>
        <authorList>
            <person name="Lima N.C.B."/>
            <person name="Parody-Merino A.M."/>
            <person name="Battley P.F."/>
            <person name="Fidler A.E."/>
            <person name="Prosdocimi F."/>
        </authorList>
    </citation>
    <scope>NUCLEOTIDE SEQUENCE [LARGE SCALE GENOMIC DNA]</scope>
</reference>
<accession>A0A2I0UM19</accession>
<proteinExistence type="predicted"/>
<dbReference type="EMBL" id="KZ505688">
    <property type="protein sequence ID" value="PKU47092.1"/>
    <property type="molecule type" value="Genomic_DNA"/>
</dbReference>
<feature type="region of interest" description="Disordered" evidence="1">
    <location>
        <begin position="1"/>
        <end position="21"/>
    </location>
</feature>
<dbReference type="OrthoDB" id="73680at2759"/>
<evidence type="ECO:0000256" key="1">
    <source>
        <dbReference type="SAM" id="MobiDB-lite"/>
    </source>
</evidence>
<sequence>MRLRNGKPSRGPGQAREVGLCEPQRSNKARCRVLHLSRGNPQYQYRLGDEGTESSPVEKGLGVLEDEKLDMS</sequence>
<organism evidence="2 3">
    <name type="scientific">Limosa lapponica baueri</name>
    <dbReference type="NCBI Taxonomy" id="1758121"/>
    <lineage>
        <taxon>Eukaryota</taxon>
        <taxon>Metazoa</taxon>
        <taxon>Chordata</taxon>
        <taxon>Craniata</taxon>
        <taxon>Vertebrata</taxon>
        <taxon>Euteleostomi</taxon>
        <taxon>Archelosauria</taxon>
        <taxon>Archosauria</taxon>
        <taxon>Dinosauria</taxon>
        <taxon>Saurischia</taxon>
        <taxon>Theropoda</taxon>
        <taxon>Coelurosauria</taxon>
        <taxon>Aves</taxon>
        <taxon>Neognathae</taxon>
        <taxon>Neoaves</taxon>
        <taxon>Charadriiformes</taxon>
        <taxon>Scolopacidae</taxon>
        <taxon>Limosa</taxon>
    </lineage>
</organism>
<gene>
    <name evidence="2" type="ORF">llap_2587</name>
</gene>
<dbReference type="AlphaFoldDB" id="A0A2I0UM19"/>
<name>A0A2I0UM19_LIMLA</name>